<feature type="compositionally biased region" description="Polar residues" evidence="2">
    <location>
        <begin position="1178"/>
        <end position="1188"/>
    </location>
</feature>
<gene>
    <name evidence="4" type="ORF">ISN44_As08g031900</name>
</gene>
<organism evidence="4 5">
    <name type="scientific">Arabidopsis suecica</name>
    <name type="common">Swedish thale-cress</name>
    <name type="synonym">Cardaminopsis suecica</name>
    <dbReference type="NCBI Taxonomy" id="45249"/>
    <lineage>
        <taxon>Eukaryota</taxon>
        <taxon>Viridiplantae</taxon>
        <taxon>Streptophyta</taxon>
        <taxon>Embryophyta</taxon>
        <taxon>Tracheophyta</taxon>
        <taxon>Spermatophyta</taxon>
        <taxon>Magnoliopsida</taxon>
        <taxon>eudicotyledons</taxon>
        <taxon>Gunneridae</taxon>
        <taxon>Pentapetalae</taxon>
        <taxon>rosids</taxon>
        <taxon>malvids</taxon>
        <taxon>Brassicales</taxon>
        <taxon>Brassicaceae</taxon>
        <taxon>Camelineae</taxon>
        <taxon>Arabidopsis</taxon>
    </lineage>
</organism>
<reference evidence="4 5" key="1">
    <citation type="submission" date="2020-12" db="EMBL/GenBank/DDBJ databases">
        <title>Concerted genomic and epigenomic changes stabilize Arabidopsis allopolyploids.</title>
        <authorList>
            <person name="Chen Z."/>
        </authorList>
    </citation>
    <scope>NUCLEOTIDE SEQUENCE [LARGE SCALE GENOMIC DNA]</scope>
    <source>
        <strain evidence="4">As9502</strain>
        <tissue evidence="4">Leaf</tissue>
    </source>
</reference>
<dbReference type="Pfam" id="PF10532">
    <property type="entry name" value="Plant_all_beta"/>
    <property type="match status" value="1"/>
</dbReference>
<evidence type="ECO:0000313" key="4">
    <source>
        <dbReference type="EMBL" id="KAG7583671.1"/>
    </source>
</evidence>
<dbReference type="Proteomes" id="UP000694251">
    <property type="component" value="Chromosome 8"/>
</dbReference>
<dbReference type="Pfam" id="PF07794">
    <property type="entry name" value="DUF1633"/>
    <property type="match status" value="1"/>
</dbReference>
<evidence type="ECO:0000256" key="1">
    <source>
        <dbReference type="SAM" id="Coils"/>
    </source>
</evidence>
<keyword evidence="5" id="KW-1185">Reference proteome</keyword>
<evidence type="ECO:0000259" key="3">
    <source>
        <dbReference type="Pfam" id="PF10532"/>
    </source>
</evidence>
<dbReference type="InterPro" id="IPR012436">
    <property type="entry name" value="DUF1633"/>
</dbReference>
<feature type="region of interest" description="Disordered" evidence="2">
    <location>
        <begin position="1310"/>
        <end position="1329"/>
    </location>
</feature>
<feature type="coiled-coil region" evidence="1">
    <location>
        <begin position="1379"/>
        <end position="1413"/>
    </location>
</feature>
<dbReference type="PANTHER" id="PTHR33116">
    <property type="entry name" value="REVERSE TRANSCRIPTASE ZINC-BINDING DOMAIN-CONTAINING PROTEIN-RELATED-RELATED"/>
    <property type="match status" value="1"/>
</dbReference>
<dbReference type="InterPro" id="IPR018290">
    <property type="entry name" value="MULE_transposase_N"/>
</dbReference>
<evidence type="ECO:0000313" key="5">
    <source>
        <dbReference type="Proteomes" id="UP000694251"/>
    </source>
</evidence>
<dbReference type="OrthoDB" id="1750920at2759"/>
<feature type="region of interest" description="Disordered" evidence="2">
    <location>
        <begin position="1178"/>
        <end position="1198"/>
    </location>
</feature>
<evidence type="ECO:0000256" key="2">
    <source>
        <dbReference type="SAM" id="MobiDB-lite"/>
    </source>
</evidence>
<keyword evidence="1" id="KW-0175">Coiled coil</keyword>
<feature type="coiled-coil region" evidence="1">
    <location>
        <begin position="1245"/>
        <end position="1279"/>
    </location>
</feature>
<sequence>MADFWWSTEEYSRKVHWVSWEKLCLPKPVGGLGFRDIPRFNQALLAKQAWKIIQDSDYLFARIMKSRYFPSTNFLNAAEDTRPSFAWISILHGRVLLEKGIEKKISNGASMNVWIDQWIDDDGMRAPYRKNNPFDVSLKASALINSSKSSAALDLVIKIKEDVMEWTEAQVGEPEEECVVSTVVAGQVSPRSEKKNKRWNPPPVDWLKCNVGSSWSKATKIAGASWVVRNRRKLRPNYIRDDEDVVSYYEDVSEDGFRSVLHVEVTNDVEQNQATDENEGFDQILREDLVRGYVANNEDNPLVGGADDSGGGVLAMYIGEPSQQYLAVVENENRDVEENASGTILWEDEIVVTGKLTIPPPKDLINLVQRRFGVQVSYSTACRGKKEAANDIPECEIKGLWSNDMIMDELVAEDALEHIAKEELIEQGTATKEKELEHTTKEEALITPTGAMTRSKAKKFIQAIGGLLVNIQEQSDNLEKLGERAIPIEFNNGRVTQLYSFSLVEFCPNGFSQQVDDLEALMGEGPKPQIHTGDEFDLHPKSESTVDSLDDLRRLCHIPPEVEMIVPEPFESPESGREGYCCAYEIYFKGCRPTCSGIFCVPLLLRRRLASRWDFANSWNLSRLANPELLGPQIRPVPSVDFLNFYKAVLERPVNLNSFTLERIHGAGFSVRMGLTNLVDPPPAGIDLSIGRDKKNATSTGDDKVYRKTLLVDDGSLEGSKSMAVVVNTASPSIPVADNVVAATAEEEGLASDSSLMKKRKAKELEPLPQGRIVLKEPLGSGMLPPRRPRGNTSRVRSSPNSGLVARASSQADKEKIGNMFRCIHTRIGKNLPSFDWWKPDIKKMYISHSFHSSQATLDVNGIVNFYEEELAKVSKKVAAAEGEIEKLQSSSRLVQETAGLDSARREEIERLERSGEETRKTLIETEQKLETALADHNFAKGEIELLRSELNKVKAAAEELERKNESLSELKDRDVRKISHDARKEVKGAGQKFLLAVQEFIAADKAWNKLNSERDEMKSNLDLIKEIEDGKVNLAKEKETVGAELAETEVKLNTAPQPYLNLQQFASEFADSPPLTEPNIGSSLDEMMLTGSPRAHFNEFGTNVDRISSGRAQGLSDQGLVISSIMGDDVESRNETPQDVSSLNPEVVLATQDGDVGGALVSSQELYSSSFFRFSMASPQGEPSDSNPPRFPSAETLFPPGDGFTPQGVAIPCFLSSMSKEEKIECHEFMEQITERYVFLCSERQRLGRKRRVLEERIARTERKIRRLESDVHNWERRGFDSIARIPSCLRKHIRFLKKHWDIYQRSLEPDERESEGNSSEKTSDSFKLISDDLPGAPEIELTKTGRTGEPEGSQILRKGTSIQVPIVLIERLSAQDRVKAEEFINKLITRHDELEDEKKEIRKKRRELGKRCLDIARELHCLEAHPSDWIELGLQEYGNMPGCIMSIVDLAGQGAELFRNSRPF</sequence>
<feature type="region of interest" description="Disordered" evidence="2">
    <location>
        <begin position="777"/>
        <end position="810"/>
    </location>
</feature>
<dbReference type="PANTHER" id="PTHR33116:SF86">
    <property type="entry name" value="REVERSE TRANSCRIPTASE DOMAIN-CONTAINING PROTEIN"/>
    <property type="match status" value="1"/>
</dbReference>
<dbReference type="InterPro" id="IPR021704">
    <property type="entry name" value="DUF3287"/>
</dbReference>
<feature type="compositionally biased region" description="Polar residues" evidence="2">
    <location>
        <begin position="791"/>
        <end position="802"/>
    </location>
</feature>
<feature type="domain" description="MULE transposase N-terminal all-beta" evidence="3">
    <location>
        <begin position="233"/>
        <end position="333"/>
    </location>
</feature>
<dbReference type="Pfam" id="PF11690">
    <property type="entry name" value="DUF3287"/>
    <property type="match status" value="2"/>
</dbReference>
<accession>A0A8T2BIJ3</accession>
<protein>
    <recommendedName>
        <fullName evidence="3">MULE transposase N-terminal all-beta domain-containing protein</fullName>
    </recommendedName>
</protein>
<feature type="coiled-coil region" evidence="1">
    <location>
        <begin position="864"/>
        <end position="978"/>
    </location>
</feature>
<proteinExistence type="predicted"/>
<name>A0A8T2BIJ3_ARASU</name>
<comment type="caution">
    <text evidence="4">The sequence shown here is derived from an EMBL/GenBank/DDBJ whole genome shotgun (WGS) entry which is preliminary data.</text>
</comment>
<dbReference type="EMBL" id="JAEFBJ010000008">
    <property type="protein sequence ID" value="KAG7583671.1"/>
    <property type="molecule type" value="Genomic_DNA"/>
</dbReference>